<evidence type="ECO:0000313" key="3">
    <source>
        <dbReference type="Proteomes" id="UP000187074"/>
    </source>
</evidence>
<dbReference type="Gene3D" id="3.20.20.80">
    <property type="entry name" value="Glycosidases"/>
    <property type="match status" value="1"/>
</dbReference>
<protein>
    <recommendedName>
        <fullName evidence="1">Carbohydrate-binding domain-containing protein</fullName>
    </recommendedName>
</protein>
<gene>
    <name evidence="2" type="ORF">BK123_12495</name>
</gene>
<name>A0A1R1B238_PAELA</name>
<dbReference type="GO" id="GO:0016052">
    <property type="term" value="P:carbohydrate catabolic process"/>
    <property type="evidence" value="ECO:0007669"/>
    <property type="project" value="InterPro"/>
</dbReference>
<dbReference type="InterPro" id="IPR051923">
    <property type="entry name" value="Glycosyl_Hydrolase_39"/>
</dbReference>
<dbReference type="InterPro" id="IPR010502">
    <property type="entry name" value="Carb-bd_dom_fam9"/>
</dbReference>
<dbReference type="CDD" id="cd09621">
    <property type="entry name" value="CBM9_like_5"/>
    <property type="match status" value="1"/>
</dbReference>
<dbReference type="EMBL" id="MRTF01000004">
    <property type="protein sequence ID" value="OME92701.1"/>
    <property type="molecule type" value="Genomic_DNA"/>
</dbReference>
<dbReference type="PANTHER" id="PTHR12631">
    <property type="entry name" value="ALPHA-L-IDURONIDASE"/>
    <property type="match status" value="1"/>
</dbReference>
<dbReference type="PANTHER" id="PTHR12631:SF10">
    <property type="entry name" value="BETA-XYLOSIDASE-LIKE PROTEIN-RELATED"/>
    <property type="match status" value="1"/>
</dbReference>
<dbReference type="SUPFAM" id="SSF51445">
    <property type="entry name" value="(Trans)glycosidases"/>
    <property type="match status" value="1"/>
</dbReference>
<sequence length="1218" mass="134534">MFSYKTVSSVVVLALLMNLFMLGEGSVAKANGAVEPPAVTDFVYTISDFEMADDQWDYTFGEQPNIQGSFEVIELEDAYTGQHAGKLSADFRQSSKDKAAYTAMRKEFEGLELEQYAFWVRTSELTAVRIRTTDATGQTFQQKINLQDTADWQQVVVNSVTSSQYWGGAANGKWNAPAKKIAIMIDRNDIKDGKLTASMLVDKMTAKLNLPDLKIKQSMLGNIYLDNGPVTFTVATRFPEVAWQVYNLNGQLVHEGIVQTPNGGGQINLPDLELGYYTLELSALSGSEGPVRLKTTFALLSDYDWDAVGDSPFGIAAHLHRESFGWSGELARLIKYAGARTARGGYEWSIEKSPGQYTFTPQPERFMSHVQAEGLKSMFVSGYNNPFYDHNATPYTDAGREGFANYVNAYINQYKDHLVGVQVYNEFNGGFGKRGNSPADSKPEYYYELLKKTYETVKANHPDFTVSGMVTAGIDLEWIEEVLKLGGMDYLDNIAVHPYRYGRAVVKDREPEGMAAELEQLKLLIREYNGGELKPIWISEFGWPTHQAAIGVDEKTQADFLARAYVIALSQGVERIVWYNLMNDGLQADYNEHNFGLIRFKDDPLGAHTPKPSYVAYAAMARELTNAAFVEEESYGGDIKSYLFDQDGKALRAVWAVEDTNVAVLTNEPLLITDITGHSEQFVPHNGKIYLTLNGEILYIKGNLSEIVEDHTFSITGEEAFIGDEAGFTVQLFNQESAGEFKVALEAEGVSQPIAASHGSKSQERITLLPVRDASFRSVVVSIKDGEQTIGRLRHSITVLEANEVQVRPTLTLKEDGSLDRSLELEIQNFSKTKNLTVNGAVWSAGDQSGQQQWNEQVKPGEKRRFIIPLEAAPMGTDLQTAVKVEFGSGLPFEFAGNISFNPILQGNGTAVDTETESGQAEVPPTIDLSNGKKVLLSGQSGSIDLTGHISLQHDKDNLYLLAEVEDDVHAAPEAQANIWNNDSIQLAIAPGIPGESQGFYEFGIADTPDGAQVYRWSNLEGKIAEAVQRAKAEVIRDEEQKRTTYRLALPWSELTPIKPDRGEVISFSLLVNDNDGNGRRGWVEWASGIGNEKRPSLFRSMQWIFDKQQMPPIAADASFMVTAGKRKKGNLQAEHAEGAKLQFEIVDRSKKGAVKLIDAAAGRFEYAAAADAAGEDHFTFRVRDGSQVSNIATVSIVIESKQKPNPKPKPKPKSLAD</sequence>
<feature type="domain" description="Carbohydrate-binding" evidence="1">
    <location>
        <begin position="939"/>
        <end position="1099"/>
    </location>
</feature>
<dbReference type="RefSeq" id="WP_076322733.1">
    <property type="nucleotide sequence ID" value="NZ_MRTF01000004.1"/>
</dbReference>
<dbReference type="Gene3D" id="2.60.40.1190">
    <property type="match status" value="1"/>
</dbReference>
<dbReference type="Pfam" id="PF17963">
    <property type="entry name" value="Big_9"/>
    <property type="match status" value="1"/>
</dbReference>
<dbReference type="Proteomes" id="UP000187074">
    <property type="component" value="Unassembled WGS sequence"/>
</dbReference>
<dbReference type="GO" id="GO:0004553">
    <property type="term" value="F:hydrolase activity, hydrolyzing O-glycosyl compounds"/>
    <property type="evidence" value="ECO:0007669"/>
    <property type="project" value="InterPro"/>
</dbReference>
<dbReference type="SUPFAM" id="SSF49344">
    <property type="entry name" value="CBD9-like"/>
    <property type="match status" value="1"/>
</dbReference>
<dbReference type="STRING" id="1401.BK123_12495"/>
<accession>A0A1R1B238</accession>
<dbReference type="InterPro" id="IPR017853">
    <property type="entry name" value="GH"/>
</dbReference>
<reference evidence="2 3" key="1">
    <citation type="submission" date="2016-11" db="EMBL/GenBank/DDBJ databases">
        <title>Paenibacillus species isolates.</title>
        <authorList>
            <person name="Beno S.M."/>
        </authorList>
    </citation>
    <scope>NUCLEOTIDE SEQUENCE [LARGE SCALE GENOMIC DNA]</scope>
    <source>
        <strain evidence="2 3">FSL F4-0100</strain>
    </source>
</reference>
<organism evidence="2 3">
    <name type="scientific">Paenibacillus lautus</name>
    <name type="common">Bacillus lautus</name>
    <dbReference type="NCBI Taxonomy" id="1401"/>
    <lineage>
        <taxon>Bacteria</taxon>
        <taxon>Bacillati</taxon>
        <taxon>Bacillota</taxon>
        <taxon>Bacilli</taxon>
        <taxon>Bacillales</taxon>
        <taxon>Paenibacillaceae</taxon>
        <taxon>Paenibacillus</taxon>
    </lineage>
</organism>
<dbReference type="Pfam" id="PF06452">
    <property type="entry name" value="CBM9_1"/>
    <property type="match status" value="1"/>
</dbReference>
<evidence type="ECO:0000313" key="2">
    <source>
        <dbReference type="EMBL" id="OME92701.1"/>
    </source>
</evidence>
<evidence type="ECO:0000259" key="1">
    <source>
        <dbReference type="Pfam" id="PF06452"/>
    </source>
</evidence>
<comment type="caution">
    <text evidence="2">The sequence shown here is derived from an EMBL/GenBank/DDBJ whole genome shotgun (WGS) entry which is preliminary data.</text>
</comment>
<dbReference type="AlphaFoldDB" id="A0A1R1B238"/>
<proteinExistence type="predicted"/>
<dbReference type="GO" id="GO:0030246">
    <property type="term" value="F:carbohydrate binding"/>
    <property type="evidence" value="ECO:0007669"/>
    <property type="project" value="InterPro"/>
</dbReference>